<dbReference type="Gene3D" id="3.30.450.20">
    <property type="entry name" value="PAS domain"/>
    <property type="match status" value="1"/>
</dbReference>
<name>A0ABT9DWZ5_9PROT</name>
<keyword evidence="5" id="KW-0547">Nucleotide-binding</keyword>
<keyword evidence="8" id="KW-0472">Membrane</keyword>
<dbReference type="GO" id="GO:0016301">
    <property type="term" value="F:kinase activity"/>
    <property type="evidence" value="ECO:0007669"/>
    <property type="project" value="UniProtKB-KW"/>
</dbReference>
<feature type="domain" description="Signal transduction histidine kinase HWE region" evidence="9">
    <location>
        <begin position="362"/>
        <end position="446"/>
    </location>
</feature>
<dbReference type="PANTHER" id="PTHR41523">
    <property type="entry name" value="TWO-COMPONENT SYSTEM SENSOR PROTEIN"/>
    <property type="match status" value="1"/>
</dbReference>
<dbReference type="InterPro" id="IPR003594">
    <property type="entry name" value="HATPase_dom"/>
</dbReference>
<dbReference type="Pfam" id="PF13581">
    <property type="entry name" value="HATPase_c_2"/>
    <property type="match status" value="1"/>
</dbReference>
<dbReference type="Gene3D" id="3.30.565.10">
    <property type="entry name" value="Histidine kinase-like ATPase, C-terminal domain"/>
    <property type="match status" value="1"/>
</dbReference>
<evidence type="ECO:0000259" key="9">
    <source>
        <dbReference type="SMART" id="SM00911"/>
    </source>
</evidence>
<evidence type="ECO:0000313" key="10">
    <source>
        <dbReference type="EMBL" id="MDO9708417.1"/>
    </source>
</evidence>
<comment type="catalytic activity">
    <reaction evidence="1">
        <text>ATP + protein L-histidine = ADP + protein N-phospho-L-histidine.</text>
        <dbReference type="EC" id="2.7.13.3"/>
    </reaction>
</comment>
<protein>
    <recommendedName>
        <fullName evidence="2">histidine kinase</fullName>
        <ecNumber evidence="2">2.7.13.3</ecNumber>
    </recommendedName>
</protein>
<evidence type="ECO:0000256" key="5">
    <source>
        <dbReference type="ARBA" id="ARBA00022741"/>
    </source>
</evidence>
<evidence type="ECO:0000256" key="2">
    <source>
        <dbReference type="ARBA" id="ARBA00012438"/>
    </source>
</evidence>
<feature type="transmembrane region" description="Helical" evidence="8">
    <location>
        <begin position="290"/>
        <end position="313"/>
    </location>
</feature>
<dbReference type="EC" id="2.7.13.3" evidence="2"/>
<keyword evidence="11" id="KW-1185">Reference proteome</keyword>
<feature type="transmembrane region" description="Helical" evidence="8">
    <location>
        <begin position="19"/>
        <end position="42"/>
    </location>
</feature>
<dbReference type="InterPro" id="IPR011102">
    <property type="entry name" value="Sig_transdc_His_kinase_HWE"/>
</dbReference>
<evidence type="ECO:0000256" key="6">
    <source>
        <dbReference type="ARBA" id="ARBA00022777"/>
    </source>
</evidence>
<dbReference type="CDD" id="cd16936">
    <property type="entry name" value="HATPase_RsbW-like"/>
    <property type="match status" value="1"/>
</dbReference>
<gene>
    <name evidence="10" type="ORF">Q7A36_08685</name>
</gene>
<dbReference type="InterPro" id="IPR036890">
    <property type="entry name" value="HATPase_C_sf"/>
</dbReference>
<dbReference type="EMBL" id="JAUTWS010000006">
    <property type="protein sequence ID" value="MDO9708417.1"/>
    <property type="molecule type" value="Genomic_DNA"/>
</dbReference>
<dbReference type="Proteomes" id="UP001243009">
    <property type="component" value="Unassembled WGS sequence"/>
</dbReference>
<dbReference type="SUPFAM" id="SSF55874">
    <property type="entry name" value="ATPase domain of HSP90 chaperone/DNA topoisomerase II/histidine kinase"/>
    <property type="match status" value="1"/>
</dbReference>
<keyword evidence="4" id="KW-0808">Transferase</keyword>
<keyword evidence="6 10" id="KW-0418">Kinase</keyword>
<organism evidence="10 11">
    <name type="scientific">Paracraurococcus lichenis</name>
    <dbReference type="NCBI Taxonomy" id="3064888"/>
    <lineage>
        <taxon>Bacteria</taxon>
        <taxon>Pseudomonadati</taxon>
        <taxon>Pseudomonadota</taxon>
        <taxon>Alphaproteobacteria</taxon>
        <taxon>Acetobacterales</taxon>
        <taxon>Roseomonadaceae</taxon>
        <taxon>Paracraurococcus</taxon>
    </lineage>
</organism>
<evidence type="ECO:0000256" key="3">
    <source>
        <dbReference type="ARBA" id="ARBA00022553"/>
    </source>
</evidence>
<evidence type="ECO:0000256" key="8">
    <source>
        <dbReference type="SAM" id="Phobius"/>
    </source>
</evidence>
<keyword evidence="8" id="KW-1133">Transmembrane helix</keyword>
<evidence type="ECO:0000256" key="1">
    <source>
        <dbReference type="ARBA" id="ARBA00000085"/>
    </source>
</evidence>
<proteinExistence type="predicted"/>
<dbReference type="SMART" id="SM00911">
    <property type="entry name" value="HWE_HK"/>
    <property type="match status" value="1"/>
</dbReference>
<dbReference type="RefSeq" id="WP_305103287.1">
    <property type="nucleotide sequence ID" value="NZ_JAUTWS010000006.1"/>
</dbReference>
<accession>A0ABT9DWZ5</accession>
<evidence type="ECO:0000256" key="7">
    <source>
        <dbReference type="ARBA" id="ARBA00022840"/>
    </source>
</evidence>
<evidence type="ECO:0000256" key="4">
    <source>
        <dbReference type="ARBA" id="ARBA00022679"/>
    </source>
</evidence>
<keyword evidence="8" id="KW-0812">Transmembrane</keyword>
<sequence>MGTSTAAILRSTPTLRGRLLLLVAAVALPLLTLAALAVWRAYDGERSRIGERMTAQARSMAFSIDREFERAEALLAMLARAPVLATGDLAAVEAQMRSLSATLFDGEHLALTRPDGTQVLNTTWPPGSRRQGAPTSAAARETLATSRTVISDLYTGMATGRPTVAVVVPVQGPDGGPPAAYALNATIPLPRLARVLTEQGVPQGWVAAVLDRTGRIVARTARQDEMVGRPAMPAVIQAITGPGAEPALLMQSPTLDGVLSVVALGRAPRSGYWVALAAPDRAFSGPLRTALAQLLAIGAALLGTGLALAFALARRVRDSLRVLAELGATGMPTLQPAGLREVDDVAQALAAAERQRRVLVAELNHRVKNVLATVQSVALQTLKGRAGDAAGFATALSSRLRALAAAHDLITAGSWEAAPLGAVVRGALAPWLAREAPGRIRIELPEEAARVGPLQAQALVLALNELATNAVKYGALSVPEGRIILRCATTEGGVLRLAWTETGGPPPATDAGEPPRQGFGTRLLRRALAQDLGPGARVDLRFAPTGLLARIEFLTAA</sequence>
<evidence type="ECO:0000313" key="11">
    <source>
        <dbReference type="Proteomes" id="UP001243009"/>
    </source>
</evidence>
<dbReference type="Pfam" id="PF07536">
    <property type="entry name" value="HWE_HK"/>
    <property type="match status" value="1"/>
</dbReference>
<keyword evidence="3" id="KW-0597">Phosphoprotein</keyword>
<comment type="caution">
    <text evidence="10">The sequence shown here is derived from an EMBL/GenBank/DDBJ whole genome shotgun (WGS) entry which is preliminary data.</text>
</comment>
<reference evidence="10 11" key="1">
    <citation type="submission" date="2023-08" db="EMBL/GenBank/DDBJ databases">
        <title>The draft genome sequence of Paracraurococcus sp. LOR1-02.</title>
        <authorList>
            <person name="Kingkaew E."/>
            <person name="Tanasupawat S."/>
        </authorList>
    </citation>
    <scope>NUCLEOTIDE SEQUENCE [LARGE SCALE GENOMIC DNA]</scope>
    <source>
        <strain evidence="10 11">LOR1-02</strain>
    </source>
</reference>
<keyword evidence="7" id="KW-0067">ATP-binding</keyword>
<dbReference type="CDD" id="cd18773">
    <property type="entry name" value="PDC1_HK_sensor"/>
    <property type="match status" value="1"/>
</dbReference>
<dbReference type="PANTHER" id="PTHR41523:SF7">
    <property type="entry name" value="HISTIDINE KINASE"/>
    <property type="match status" value="1"/>
</dbReference>